<dbReference type="RefSeq" id="WP_026455916.1">
    <property type="nucleotide sequence ID" value="NZ_JMGO02000013.1"/>
</dbReference>
<dbReference type="GO" id="GO:0016740">
    <property type="term" value="F:transferase activity"/>
    <property type="evidence" value="ECO:0007669"/>
    <property type="project" value="UniProtKB-KW"/>
</dbReference>
<sequence length="369" mass="41123">MRILFGVQGTGNGHISRSRTLARALRGAGVEVDYLFSGRPADGYFDMAEFGAYRAFSGLTFVTHEGKVSPWRTLQAASPLTFWRDLRALDCHEYDLVVSDFEPLTAHAARRYHKLSLTISHQASFNWPIPRWGEDGLSRQLMRHFAPVSRPLGLHWFHFGQPLLPPVIDPLVAAPDNGNILVYLPFEQTEAIAALLSRFSQQRFVCFHPAIRNVSQWRNLRFEPPSREGFLEVLRGCRGVISNAGFELASEALSLGKKLLVKPLHGQFEQLTNGKTLEMMGLATLMDCLDANQVRHWLDSAAPGVISYPDVAGEVARWLAAGAEESVPALSRRLWARTLFPEEVSDRLSELEGGESLSGCWLSQVSVVN</sequence>
<proteinExistence type="predicted"/>
<name>A0A175VEI4_AEREN</name>
<evidence type="ECO:0000313" key="1">
    <source>
        <dbReference type="EMBL" id="KXU78940.1"/>
    </source>
</evidence>
<protein>
    <submittedName>
        <fullName evidence="1">Glycosyltransferase</fullName>
    </submittedName>
</protein>
<comment type="caution">
    <text evidence="1">The sequence shown here is derived from an EMBL/GenBank/DDBJ whole genome shotgun (WGS) entry which is preliminary data.</text>
</comment>
<dbReference type="NCBIfam" id="TIGR00661">
    <property type="entry name" value="MJ1255"/>
    <property type="match status" value="1"/>
</dbReference>
<dbReference type="AlphaFoldDB" id="A0A175VEI4"/>
<keyword evidence="1" id="KW-0808">Transferase</keyword>
<dbReference type="Pfam" id="PF13528">
    <property type="entry name" value="Glyco_trans_1_3"/>
    <property type="match status" value="1"/>
</dbReference>
<organism evidence="1 2">
    <name type="scientific">Aeromonas enteropelogenes</name>
    <name type="common">Aeromonas trota</name>
    <dbReference type="NCBI Taxonomy" id="29489"/>
    <lineage>
        <taxon>Bacteria</taxon>
        <taxon>Pseudomonadati</taxon>
        <taxon>Pseudomonadota</taxon>
        <taxon>Gammaproteobacteria</taxon>
        <taxon>Aeromonadales</taxon>
        <taxon>Aeromonadaceae</taxon>
        <taxon>Aeromonas</taxon>
    </lineage>
</organism>
<dbReference type="STRING" id="29489.VL01_19695"/>
<dbReference type="Proteomes" id="UP000078435">
    <property type="component" value="Unassembled WGS sequence"/>
</dbReference>
<evidence type="ECO:0000313" key="2">
    <source>
        <dbReference type="Proteomes" id="UP000078435"/>
    </source>
</evidence>
<reference evidence="1 2" key="1">
    <citation type="submission" date="2016-02" db="EMBL/GenBank/DDBJ databases">
        <title>Draft genome sequence of Aeromonas trota strain 1999lcr isolated from cerebrospinal fluid (CSF).</title>
        <authorList>
            <person name="Dallagassa C.B."/>
            <person name="Prediger K.C."/>
            <person name="Weiss V.A."/>
            <person name="Assis F.E."/>
            <person name="Baura V."/>
            <person name="Cruz L.M."/>
            <person name="Souza E.M."/>
            <person name="Pedrosa F.O."/>
            <person name="Fadel-Picheth C.M."/>
        </authorList>
    </citation>
    <scope>NUCLEOTIDE SEQUENCE [LARGE SCALE GENOMIC DNA]</scope>
    <source>
        <strain evidence="1 2">1999lcr</strain>
    </source>
</reference>
<dbReference type="OrthoDB" id="9793805at2"/>
<dbReference type="Gene3D" id="3.40.50.2000">
    <property type="entry name" value="Glycogen Phosphorylase B"/>
    <property type="match status" value="1"/>
</dbReference>
<dbReference type="SUPFAM" id="SSF53756">
    <property type="entry name" value="UDP-Glycosyltransferase/glycogen phosphorylase"/>
    <property type="match status" value="1"/>
</dbReference>
<dbReference type="EMBL" id="JMGO02000013">
    <property type="protein sequence ID" value="KXU78940.1"/>
    <property type="molecule type" value="Genomic_DNA"/>
</dbReference>
<dbReference type="InterPro" id="IPR005262">
    <property type="entry name" value="MJ1255-like"/>
</dbReference>
<accession>A0A175VEI4</accession>
<gene>
    <name evidence="1" type="ORF">LCR_01270</name>
</gene>